<dbReference type="InterPro" id="IPR049012">
    <property type="entry name" value="Mutator_transp_dom"/>
</dbReference>
<comment type="caution">
    <text evidence="2">The sequence shown here is derived from an EMBL/GenBank/DDBJ whole genome shotgun (WGS) entry which is preliminary data.</text>
</comment>
<evidence type="ECO:0000313" key="3">
    <source>
        <dbReference type="Proteomes" id="UP000827092"/>
    </source>
</evidence>
<name>A0AAV6TLV6_9ARAC</name>
<organism evidence="2 3">
    <name type="scientific">Oedothorax gibbosus</name>
    <dbReference type="NCBI Taxonomy" id="931172"/>
    <lineage>
        <taxon>Eukaryota</taxon>
        <taxon>Metazoa</taxon>
        <taxon>Ecdysozoa</taxon>
        <taxon>Arthropoda</taxon>
        <taxon>Chelicerata</taxon>
        <taxon>Arachnida</taxon>
        <taxon>Araneae</taxon>
        <taxon>Araneomorphae</taxon>
        <taxon>Entelegynae</taxon>
        <taxon>Araneoidea</taxon>
        <taxon>Linyphiidae</taxon>
        <taxon>Erigoninae</taxon>
        <taxon>Oedothorax</taxon>
    </lineage>
</organism>
<gene>
    <name evidence="2" type="ORF">JTE90_012077</name>
</gene>
<accession>A0AAV6TLV6</accession>
<protein>
    <recommendedName>
        <fullName evidence="1">Mutator-like transposase domain-containing protein</fullName>
    </recommendedName>
</protein>
<reference evidence="2 3" key="1">
    <citation type="journal article" date="2022" name="Nat. Ecol. Evol.">
        <title>A masculinizing supergene underlies an exaggerated male reproductive morph in a spider.</title>
        <authorList>
            <person name="Hendrickx F."/>
            <person name="De Corte Z."/>
            <person name="Sonet G."/>
            <person name="Van Belleghem S.M."/>
            <person name="Kostlbacher S."/>
            <person name="Vangestel C."/>
        </authorList>
    </citation>
    <scope>NUCLEOTIDE SEQUENCE [LARGE SCALE GENOMIC DNA]</scope>
    <source>
        <strain evidence="2">W744_W776</strain>
    </source>
</reference>
<evidence type="ECO:0000259" key="1">
    <source>
        <dbReference type="Pfam" id="PF20700"/>
    </source>
</evidence>
<evidence type="ECO:0000313" key="2">
    <source>
        <dbReference type="EMBL" id="KAG8172688.1"/>
    </source>
</evidence>
<sequence>MGKGPDMDRVLHRLQVALHKIEVWCTTWKLRILPEKCEVINLSNLRPTSAINLCMEGGAIPEVSNIKILGIFFSKSLSFTYHFSNLQKKCLKKLNAVRAIASTFGGARSKFLINIINSTIRGSLDSLFLIYFISSMGRKRKSSTLKINQMREKRAKTVEVSVCLDGSEVITSPTGEKVVERRRETLSKLPTPSKDSTIETSDEFFIIGKDKLKEIIGNCSCSTCGGNLSINFENINGFASDIVLFCLNCNFRTTTSSSSRINSRKKNPFEINRRMALAVSKIGKGHAALETIAGFLNMNSLSSRSFTQHVRKLKFAAEQTVKTDLEKVRDIVKKVYIDNVTDEPVDISLIWAKCPKTVKASKRRVDMAVADAVMEFNRGLAASVSQIQKDVNLRQGDITLKLARRKDKRRYRKSTCAAKASYQRY</sequence>
<dbReference type="AlphaFoldDB" id="A0AAV6TLV6"/>
<feature type="domain" description="Mutator-like transposase" evidence="1">
    <location>
        <begin position="223"/>
        <end position="339"/>
    </location>
</feature>
<dbReference type="Pfam" id="PF20700">
    <property type="entry name" value="Mutator"/>
    <property type="match status" value="1"/>
</dbReference>
<dbReference type="EMBL" id="JAFNEN010002455">
    <property type="protein sequence ID" value="KAG8172688.1"/>
    <property type="molecule type" value="Genomic_DNA"/>
</dbReference>
<keyword evidence="3" id="KW-1185">Reference proteome</keyword>
<dbReference type="Proteomes" id="UP000827092">
    <property type="component" value="Unassembled WGS sequence"/>
</dbReference>
<proteinExistence type="predicted"/>